<accession>A0A8J2V5N4</accession>
<dbReference type="InterPro" id="IPR000182">
    <property type="entry name" value="GNAT_dom"/>
</dbReference>
<name>A0A8J2V5N4_9PROT</name>
<dbReference type="InterPro" id="IPR016181">
    <property type="entry name" value="Acyl_CoA_acyltransferase"/>
</dbReference>
<dbReference type="PANTHER" id="PTHR43792:SF1">
    <property type="entry name" value="N-ACETYLTRANSFERASE DOMAIN-CONTAINING PROTEIN"/>
    <property type="match status" value="1"/>
</dbReference>
<dbReference type="Pfam" id="PF13302">
    <property type="entry name" value="Acetyltransf_3"/>
    <property type="match status" value="1"/>
</dbReference>
<reference evidence="2" key="1">
    <citation type="journal article" date="2014" name="Int. J. Syst. Evol. Microbiol.">
        <title>Complete genome sequence of Corynebacterium casei LMG S-19264T (=DSM 44701T), isolated from a smear-ripened cheese.</title>
        <authorList>
            <consortium name="US DOE Joint Genome Institute (JGI-PGF)"/>
            <person name="Walter F."/>
            <person name="Albersmeier A."/>
            <person name="Kalinowski J."/>
            <person name="Ruckert C."/>
        </authorList>
    </citation>
    <scope>NUCLEOTIDE SEQUENCE</scope>
    <source>
        <strain evidence="2">CGMCC 1.12921</strain>
    </source>
</reference>
<dbReference type="InterPro" id="IPR051531">
    <property type="entry name" value="N-acetyltransferase"/>
</dbReference>
<evidence type="ECO:0000313" key="3">
    <source>
        <dbReference type="Proteomes" id="UP000613582"/>
    </source>
</evidence>
<dbReference type="AlphaFoldDB" id="A0A8J2V5N4"/>
<dbReference type="RefSeq" id="WP_188158215.1">
    <property type="nucleotide sequence ID" value="NZ_BMGH01000001.1"/>
</dbReference>
<proteinExistence type="predicted"/>
<keyword evidence="3" id="KW-1185">Reference proteome</keyword>
<sequence length="185" mass="20903">MTDKTLYHPTPIIETERLILRGWEMRDLPAYTQMMADEDVCRFIGGTVRPDMAWRQFAGLAGHWALHGYGFFVVEEKATRAFMGRIGPHFPVGWPHLEIGWTLVAAAQGKGYAVEAAAASADWLFETQPGLTKFISVIDPANRPSQKVAERLRMTNTQEIFEVFGYKTEIWEISRAAWGDGRAAR</sequence>
<feature type="domain" description="N-acetyltransferase" evidence="1">
    <location>
        <begin position="18"/>
        <end position="185"/>
    </location>
</feature>
<comment type="caution">
    <text evidence="2">The sequence shown here is derived from an EMBL/GenBank/DDBJ whole genome shotgun (WGS) entry which is preliminary data.</text>
</comment>
<dbReference type="PANTHER" id="PTHR43792">
    <property type="entry name" value="GNAT FAMILY, PUTATIVE (AFU_ORTHOLOGUE AFUA_3G00765)-RELATED-RELATED"/>
    <property type="match status" value="1"/>
</dbReference>
<dbReference type="Proteomes" id="UP000613582">
    <property type="component" value="Unassembled WGS sequence"/>
</dbReference>
<dbReference type="EMBL" id="BMGH01000001">
    <property type="protein sequence ID" value="GGD14192.1"/>
    <property type="molecule type" value="Genomic_DNA"/>
</dbReference>
<dbReference type="Gene3D" id="3.40.630.30">
    <property type="match status" value="1"/>
</dbReference>
<gene>
    <name evidence="2" type="ORF">GCM10011342_23700</name>
</gene>
<dbReference type="SUPFAM" id="SSF55729">
    <property type="entry name" value="Acyl-CoA N-acyltransferases (Nat)"/>
    <property type="match status" value="1"/>
</dbReference>
<evidence type="ECO:0000313" key="2">
    <source>
        <dbReference type="EMBL" id="GGD14192.1"/>
    </source>
</evidence>
<organism evidence="2 3">
    <name type="scientific">Aquisalinus flavus</name>
    <dbReference type="NCBI Taxonomy" id="1526572"/>
    <lineage>
        <taxon>Bacteria</taxon>
        <taxon>Pseudomonadati</taxon>
        <taxon>Pseudomonadota</taxon>
        <taxon>Alphaproteobacteria</taxon>
        <taxon>Parvularculales</taxon>
        <taxon>Parvularculaceae</taxon>
        <taxon>Aquisalinus</taxon>
    </lineage>
</organism>
<dbReference type="PROSITE" id="PS51186">
    <property type="entry name" value="GNAT"/>
    <property type="match status" value="1"/>
</dbReference>
<evidence type="ECO:0000259" key="1">
    <source>
        <dbReference type="PROSITE" id="PS51186"/>
    </source>
</evidence>
<reference evidence="2" key="2">
    <citation type="submission" date="2020-09" db="EMBL/GenBank/DDBJ databases">
        <authorList>
            <person name="Sun Q."/>
            <person name="Zhou Y."/>
        </authorList>
    </citation>
    <scope>NUCLEOTIDE SEQUENCE</scope>
    <source>
        <strain evidence="2">CGMCC 1.12921</strain>
    </source>
</reference>
<protein>
    <submittedName>
        <fullName evidence="2">N-acetyltransferase</fullName>
    </submittedName>
</protein>
<dbReference type="GO" id="GO:0016747">
    <property type="term" value="F:acyltransferase activity, transferring groups other than amino-acyl groups"/>
    <property type="evidence" value="ECO:0007669"/>
    <property type="project" value="InterPro"/>
</dbReference>